<keyword evidence="14" id="KW-1185">Reference proteome</keyword>
<dbReference type="Pfam" id="PF02843">
    <property type="entry name" value="GARS_C"/>
    <property type="match status" value="1"/>
</dbReference>
<dbReference type="OrthoDB" id="9807240at2"/>
<dbReference type="Gene3D" id="3.30.1490.20">
    <property type="entry name" value="ATP-grasp fold, A domain"/>
    <property type="match status" value="1"/>
</dbReference>
<dbReference type="InterPro" id="IPR011761">
    <property type="entry name" value="ATP-grasp"/>
</dbReference>
<dbReference type="GO" id="GO:0009113">
    <property type="term" value="P:purine nucleobase biosynthetic process"/>
    <property type="evidence" value="ECO:0007669"/>
    <property type="project" value="InterPro"/>
</dbReference>
<comment type="similarity">
    <text evidence="7 10">Belongs to the GARS family.</text>
</comment>
<keyword evidence="4 11" id="KW-0547">Nucleotide-binding</keyword>
<dbReference type="AlphaFoldDB" id="A0A0K1Q6G9"/>
<dbReference type="SMART" id="SM01209">
    <property type="entry name" value="GARS_A"/>
    <property type="match status" value="1"/>
</dbReference>
<reference evidence="13 14" key="1">
    <citation type="submission" date="2015-08" db="EMBL/GenBank/DDBJ databases">
        <authorList>
            <person name="Babu N.S."/>
            <person name="Beckwith C.J."/>
            <person name="Beseler K.G."/>
            <person name="Brison A."/>
            <person name="Carone J.V."/>
            <person name="Caskin T.P."/>
            <person name="Diamond M."/>
            <person name="Durham M.E."/>
            <person name="Foxe J.M."/>
            <person name="Go M."/>
            <person name="Henderson B.A."/>
            <person name="Jones I.B."/>
            <person name="McGettigan J.A."/>
            <person name="Micheletti S.J."/>
            <person name="Nasrallah M.E."/>
            <person name="Ortiz D."/>
            <person name="Piller C.R."/>
            <person name="Privatt S.R."/>
            <person name="Schneider S.L."/>
            <person name="Sharp S."/>
            <person name="Smith T.C."/>
            <person name="Stanton J.D."/>
            <person name="Ullery H.E."/>
            <person name="Wilson R.J."/>
            <person name="Serrano M.G."/>
            <person name="Buck G."/>
            <person name="Lee V."/>
            <person name="Wang Y."/>
            <person name="Carvalho R."/>
            <person name="Voegtly L."/>
            <person name="Shi R."/>
            <person name="Duckworth R."/>
            <person name="Johnson A."/>
            <person name="Loviza R."/>
            <person name="Walstead R."/>
            <person name="Shah Z."/>
            <person name="Kiflezghi M."/>
            <person name="Wade K."/>
            <person name="Ball S.L."/>
            <person name="Bradley K.W."/>
            <person name="Asai D.J."/>
            <person name="Bowman C.A."/>
            <person name="Russell D.A."/>
            <person name="Pope W.H."/>
            <person name="Jacobs-Sera D."/>
            <person name="Hendrix R.W."/>
            <person name="Hatfull G.F."/>
        </authorList>
    </citation>
    <scope>NUCLEOTIDE SEQUENCE [LARGE SCALE GENOMIC DNA]</scope>
    <source>
        <strain evidence="13 14">DSM 27648</strain>
    </source>
</reference>
<dbReference type="Pfam" id="PF01071">
    <property type="entry name" value="GARS_A"/>
    <property type="match status" value="1"/>
</dbReference>
<evidence type="ECO:0000256" key="10">
    <source>
        <dbReference type="HAMAP-Rule" id="MF_00138"/>
    </source>
</evidence>
<dbReference type="UniPathway" id="UPA00074">
    <property type="reaction ID" value="UER00125"/>
</dbReference>
<dbReference type="HAMAP" id="MF_00138">
    <property type="entry name" value="GARS"/>
    <property type="match status" value="1"/>
</dbReference>
<dbReference type="GO" id="GO:0006189">
    <property type="term" value="P:'de novo' IMP biosynthetic process"/>
    <property type="evidence" value="ECO:0007669"/>
    <property type="project" value="UniProtKB-UniRule"/>
</dbReference>
<dbReference type="InterPro" id="IPR020560">
    <property type="entry name" value="PRibGlycinamide_synth_C-dom"/>
</dbReference>
<dbReference type="PATRIC" id="fig|1391654.3.peg.8080"/>
<organism evidence="13 14">
    <name type="scientific">Labilithrix luteola</name>
    <dbReference type="NCBI Taxonomy" id="1391654"/>
    <lineage>
        <taxon>Bacteria</taxon>
        <taxon>Pseudomonadati</taxon>
        <taxon>Myxococcota</taxon>
        <taxon>Polyangia</taxon>
        <taxon>Polyangiales</taxon>
        <taxon>Labilitrichaceae</taxon>
        <taxon>Labilithrix</taxon>
    </lineage>
</organism>
<dbReference type="InterPro" id="IPR020562">
    <property type="entry name" value="PRibGlycinamide_synth_N"/>
</dbReference>
<proteinExistence type="inferred from homology"/>
<evidence type="ECO:0000256" key="7">
    <source>
        <dbReference type="ARBA" id="ARBA00038345"/>
    </source>
</evidence>
<dbReference type="Gene3D" id="3.40.50.20">
    <property type="match status" value="1"/>
</dbReference>
<evidence type="ECO:0000256" key="2">
    <source>
        <dbReference type="ARBA" id="ARBA00013255"/>
    </source>
</evidence>
<dbReference type="KEGG" id="llu:AKJ09_07972"/>
<name>A0A0K1Q6G9_9BACT</name>
<dbReference type="InterPro" id="IPR011054">
    <property type="entry name" value="Rudment_hybrid_motif"/>
</dbReference>
<dbReference type="STRING" id="1391654.AKJ09_07972"/>
<evidence type="ECO:0000256" key="1">
    <source>
        <dbReference type="ARBA" id="ARBA00005174"/>
    </source>
</evidence>
<dbReference type="FunFam" id="3.90.600.10:FF:000001">
    <property type="entry name" value="Trifunctional purine biosynthetic protein adenosine-3"/>
    <property type="match status" value="1"/>
</dbReference>
<comment type="catalytic activity">
    <reaction evidence="10">
        <text>5-phospho-beta-D-ribosylamine + glycine + ATP = N(1)-(5-phospho-beta-D-ribosyl)glycinamide + ADP + phosphate + H(+)</text>
        <dbReference type="Rhea" id="RHEA:17453"/>
        <dbReference type="ChEBI" id="CHEBI:15378"/>
        <dbReference type="ChEBI" id="CHEBI:30616"/>
        <dbReference type="ChEBI" id="CHEBI:43474"/>
        <dbReference type="ChEBI" id="CHEBI:57305"/>
        <dbReference type="ChEBI" id="CHEBI:58681"/>
        <dbReference type="ChEBI" id="CHEBI:143788"/>
        <dbReference type="ChEBI" id="CHEBI:456216"/>
        <dbReference type="EC" id="6.3.4.13"/>
    </reaction>
</comment>
<dbReference type="EMBL" id="CP012333">
    <property type="protein sequence ID" value="AKV01309.1"/>
    <property type="molecule type" value="Genomic_DNA"/>
</dbReference>
<dbReference type="InterPro" id="IPR016185">
    <property type="entry name" value="PreATP-grasp_dom_sf"/>
</dbReference>
<dbReference type="Gene3D" id="3.90.600.10">
    <property type="entry name" value="Phosphoribosylglycinamide synthetase, C-terminal domain"/>
    <property type="match status" value="1"/>
</dbReference>
<dbReference type="InterPro" id="IPR037123">
    <property type="entry name" value="PRibGlycinamide_synth_C_sf"/>
</dbReference>
<dbReference type="SUPFAM" id="SSF56059">
    <property type="entry name" value="Glutathione synthetase ATP-binding domain-like"/>
    <property type="match status" value="1"/>
</dbReference>
<evidence type="ECO:0000256" key="5">
    <source>
        <dbReference type="ARBA" id="ARBA00022755"/>
    </source>
</evidence>
<dbReference type="PROSITE" id="PS50975">
    <property type="entry name" value="ATP_GRASP"/>
    <property type="match status" value="1"/>
</dbReference>
<evidence type="ECO:0000256" key="3">
    <source>
        <dbReference type="ARBA" id="ARBA00022598"/>
    </source>
</evidence>
<dbReference type="NCBIfam" id="TIGR00877">
    <property type="entry name" value="purD"/>
    <property type="match status" value="1"/>
</dbReference>
<dbReference type="EC" id="6.3.4.13" evidence="2 10"/>
<evidence type="ECO:0000256" key="4">
    <source>
        <dbReference type="ARBA" id="ARBA00022741"/>
    </source>
</evidence>
<dbReference type="SUPFAM" id="SSF51246">
    <property type="entry name" value="Rudiment single hybrid motif"/>
    <property type="match status" value="1"/>
</dbReference>
<dbReference type="GO" id="GO:0046872">
    <property type="term" value="F:metal ion binding"/>
    <property type="evidence" value="ECO:0007669"/>
    <property type="project" value="InterPro"/>
</dbReference>
<keyword evidence="5 10" id="KW-0658">Purine biosynthesis</keyword>
<dbReference type="GO" id="GO:0005524">
    <property type="term" value="F:ATP binding"/>
    <property type="evidence" value="ECO:0007669"/>
    <property type="project" value="UniProtKB-UniRule"/>
</dbReference>
<sequence length="428" mass="44433">MSSHARILVVGGGAREHALGHALGHARAHDLVFAPGNAGTAALGRNVDVAATDVAGLVELAVREKVDLVVVGPEAPLTLGLVDALDAKGIRAFGPSQAAAKLEGSKAFMKEFLGRHGIPTAAFAVFDDAERAKAYARASWAKGTPLVVKADGLCAGKGVVVASSVEEACEAIDRMITARDLGDAGSVVVLEELLPGEEASFHVVCDGTRAVALVAAQDHKRVFDGDRGPNTGGMGAYAPAPVVTQAVHDEVMRTVVEPTLRGMASEGAPFRGVLFVGLMIEAGRPRVLEFNVRFGDPETTVLVPMLDGDWFALLDGAARGNFGDSSFGTKKGAALAVVMASEGYPAKPTTGDVIEGLDAAPPAGVSVFHAGTKKKGDDVVTSGGRVLTISAYAPSFEEARAAAYDTTSRIRFRGEHHRTDIGHRAMKR</sequence>
<dbReference type="RefSeq" id="WP_146652436.1">
    <property type="nucleotide sequence ID" value="NZ_CP012333.1"/>
</dbReference>
<evidence type="ECO:0000256" key="9">
    <source>
        <dbReference type="ARBA" id="ARBA00042864"/>
    </source>
</evidence>
<gene>
    <name evidence="10" type="primary">purD</name>
    <name evidence="13" type="ORF">AKJ09_07972</name>
</gene>
<feature type="domain" description="ATP-grasp" evidence="12">
    <location>
        <begin position="110"/>
        <end position="319"/>
    </location>
</feature>
<dbReference type="Proteomes" id="UP000064967">
    <property type="component" value="Chromosome"/>
</dbReference>
<accession>A0A0K1Q6G9</accession>
<dbReference type="InterPro" id="IPR020561">
    <property type="entry name" value="PRibGlycinamid_synth_ATP-grasp"/>
</dbReference>
<comment type="pathway">
    <text evidence="1 10">Purine metabolism; IMP biosynthesis via de novo pathway; N(1)-(5-phospho-D-ribosyl)glycinamide from 5-phospho-alpha-D-ribose 1-diphosphate: step 2/2.</text>
</comment>
<dbReference type="SMART" id="SM01210">
    <property type="entry name" value="GARS_C"/>
    <property type="match status" value="1"/>
</dbReference>
<evidence type="ECO:0000313" key="13">
    <source>
        <dbReference type="EMBL" id="AKV01309.1"/>
    </source>
</evidence>
<protein>
    <recommendedName>
        <fullName evidence="2 10">Phosphoribosylamine--glycine ligase</fullName>
        <ecNumber evidence="2 10">6.3.4.13</ecNumber>
    </recommendedName>
    <alternativeName>
        <fullName evidence="10">GARS</fullName>
    </alternativeName>
    <alternativeName>
        <fullName evidence="8 10">Glycinamide ribonucleotide synthetase</fullName>
    </alternativeName>
    <alternativeName>
        <fullName evidence="9 10">Phosphoribosylglycinamide synthetase</fullName>
    </alternativeName>
</protein>
<evidence type="ECO:0000313" key="14">
    <source>
        <dbReference type="Proteomes" id="UP000064967"/>
    </source>
</evidence>
<keyword evidence="6 11" id="KW-0067">ATP-binding</keyword>
<dbReference type="SUPFAM" id="SSF52440">
    <property type="entry name" value="PreATP-grasp domain"/>
    <property type="match status" value="1"/>
</dbReference>
<dbReference type="InterPro" id="IPR000115">
    <property type="entry name" value="PRibGlycinamide_synth"/>
</dbReference>
<keyword evidence="3 10" id="KW-0436">Ligase</keyword>
<dbReference type="Gene3D" id="3.30.470.20">
    <property type="entry name" value="ATP-grasp fold, B domain"/>
    <property type="match status" value="1"/>
</dbReference>
<evidence type="ECO:0000256" key="11">
    <source>
        <dbReference type="PROSITE-ProRule" id="PRU00409"/>
    </source>
</evidence>
<dbReference type="PANTHER" id="PTHR43472">
    <property type="entry name" value="PHOSPHORIBOSYLAMINE--GLYCINE LIGASE"/>
    <property type="match status" value="1"/>
</dbReference>
<dbReference type="InterPro" id="IPR013815">
    <property type="entry name" value="ATP_grasp_subdomain_1"/>
</dbReference>
<dbReference type="GO" id="GO:0004637">
    <property type="term" value="F:phosphoribosylamine-glycine ligase activity"/>
    <property type="evidence" value="ECO:0007669"/>
    <property type="project" value="UniProtKB-UniRule"/>
</dbReference>
<dbReference type="PANTHER" id="PTHR43472:SF1">
    <property type="entry name" value="PHOSPHORIBOSYLAMINE--GLYCINE LIGASE, CHLOROPLASTIC"/>
    <property type="match status" value="1"/>
</dbReference>
<evidence type="ECO:0000256" key="6">
    <source>
        <dbReference type="ARBA" id="ARBA00022840"/>
    </source>
</evidence>
<evidence type="ECO:0000259" key="12">
    <source>
        <dbReference type="PROSITE" id="PS50975"/>
    </source>
</evidence>
<evidence type="ECO:0000256" key="8">
    <source>
        <dbReference type="ARBA" id="ARBA00042242"/>
    </source>
</evidence>
<dbReference type="Pfam" id="PF02844">
    <property type="entry name" value="GARS_N"/>
    <property type="match status" value="1"/>
</dbReference>